<dbReference type="AlphaFoldDB" id="A0AAW1K8P6"/>
<feature type="region of interest" description="Disordered" evidence="1">
    <location>
        <begin position="148"/>
        <end position="188"/>
    </location>
</feature>
<dbReference type="EMBL" id="JBDFQZ010000006">
    <property type="protein sequence ID" value="KAK9714073.1"/>
    <property type="molecule type" value="Genomic_DNA"/>
</dbReference>
<protein>
    <submittedName>
        <fullName evidence="2">Uncharacterized protein</fullName>
    </submittedName>
</protein>
<gene>
    <name evidence="2" type="ORF">RND81_06G070100</name>
</gene>
<proteinExistence type="predicted"/>
<evidence type="ECO:0000256" key="1">
    <source>
        <dbReference type="SAM" id="MobiDB-lite"/>
    </source>
</evidence>
<dbReference type="Proteomes" id="UP001443914">
    <property type="component" value="Unassembled WGS sequence"/>
</dbReference>
<sequence length="188" mass="22249">MTASTLYRTARGYMFCSLEMGNRLHPWRIFRQFGREQRIPYYDTEVVEPVLLTNGMIEDWLRRWADRTSWTVRSTPESNRVTDAYTKWTVAKEVRDRDRQRGREKIEPRPTLSRDLIRHSRDYSDVIPVVRDAPPSVFTRLGNRPGVRDLLGSRIEEPPARDRMSSRVVVPERKDEAESSQDAKRRKK</sequence>
<comment type="caution">
    <text evidence="2">The sequence shown here is derived from an EMBL/GenBank/DDBJ whole genome shotgun (WGS) entry which is preliminary data.</text>
</comment>
<keyword evidence="3" id="KW-1185">Reference proteome</keyword>
<organism evidence="2 3">
    <name type="scientific">Saponaria officinalis</name>
    <name type="common">Common soapwort</name>
    <name type="synonym">Lychnis saponaria</name>
    <dbReference type="NCBI Taxonomy" id="3572"/>
    <lineage>
        <taxon>Eukaryota</taxon>
        <taxon>Viridiplantae</taxon>
        <taxon>Streptophyta</taxon>
        <taxon>Embryophyta</taxon>
        <taxon>Tracheophyta</taxon>
        <taxon>Spermatophyta</taxon>
        <taxon>Magnoliopsida</taxon>
        <taxon>eudicotyledons</taxon>
        <taxon>Gunneridae</taxon>
        <taxon>Pentapetalae</taxon>
        <taxon>Caryophyllales</taxon>
        <taxon>Caryophyllaceae</taxon>
        <taxon>Caryophylleae</taxon>
        <taxon>Saponaria</taxon>
    </lineage>
</organism>
<reference evidence="2" key="1">
    <citation type="submission" date="2024-03" db="EMBL/GenBank/DDBJ databases">
        <title>WGS assembly of Saponaria officinalis var. Norfolk2.</title>
        <authorList>
            <person name="Jenkins J."/>
            <person name="Shu S."/>
            <person name="Grimwood J."/>
            <person name="Barry K."/>
            <person name="Goodstein D."/>
            <person name="Schmutz J."/>
            <person name="Leebens-Mack J."/>
            <person name="Osbourn A."/>
        </authorList>
    </citation>
    <scope>NUCLEOTIDE SEQUENCE [LARGE SCALE GENOMIC DNA]</scope>
    <source>
        <strain evidence="2">JIC</strain>
    </source>
</reference>
<evidence type="ECO:0000313" key="2">
    <source>
        <dbReference type="EMBL" id="KAK9714073.1"/>
    </source>
</evidence>
<feature type="compositionally biased region" description="Basic and acidic residues" evidence="1">
    <location>
        <begin position="154"/>
        <end position="188"/>
    </location>
</feature>
<name>A0AAW1K8P6_SAPOF</name>
<evidence type="ECO:0000313" key="3">
    <source>
        <dbReference type="Proteomes" id="UP001443914"/>
    </source>
</evidence>
<accession>A0AAW1K8P6</accession>